<proteinExistence type="inferred from homology"/>
<organism evidence="6 7">
    <name type="scientific">Streptomyces hoynatensis</name>
    <dbReference type="NCBI Taxonomy" id="1141874"/>
    <lineage>
        <taxon>Bacteria</taxon>
        <taxon>Bacillati</taxon>
        <taxon>Actinomycetota</taxon>
        <taxon>Actinomycetes</taxon>
        <taxon>Kitasatosporales</taxon>
        <taxon>Streptomycetaceae</taxon>
        <taxon>Streptomyces</taxon>
    </lineage>
</organism>
<dbReference type="PANTHER" id="PTHR43179">
    <property type="entry name" value="RHAMNOSYLTRANSFERASE WBBL"/>
    <property type="match status" value="1"/>
</dbReference>
<dbReference type="EMBL" id="RBAL01000011">
    <property type="protein sequence ID" value="RKN40089.1"/>
    <property type="molecule type" value="Genomic_DNA"/>
</dbReference>
<dbReference type="AlphaFoldDB" id="A0A3A9YWC3"/>
<comment type="caution">
    <text evidence="6">The sequence shown here is derived from an EMBL/GenBank/DDBJ whole genome shotgun (WGS) entry which is preliminary data.</text>
</comment>
<dbReference type="Pfam" id="PF00535">
    <property type="entry name" value="Glycos_transf_2"/>
    <property type="match status" value="1"/>
</dbReference>
<dbReference type="RefSeq" id="WP_120681489.1">
    <property type="nucleotide sequence ID" value="NZ_RBAL01000011.1"/>
</dbReference>
<keyword evidence="7" id="KW-1185">Reference proteome</keyword>
<keyword evidence="4 6" id="KW-0808">Transferase</keyword>
<evidence type="ECO:0000256" key="4">
    <source>
        <dbReference type="ARBA" id="ARBA00022679"/>
    </source>
</evidence>
<evidence type="ECO:0000259" key="5">
    <source>
        <dbReference type="Pfam" id="PF00535"/>
    </source>
</evidence>
<dbReference type="Gene3D" id="3.90.550.10">
    <property type="entry name" value="Spore Coat Polysaccharide Biosynthesis Protein SpsA, Chain A"/>
    <property type="match status" value="1"/>
</dbReference>
<keyword evidence="3" id="KW-0328">Glycosyltransferase</keyword>
<evidence type="ECO:0000313" key="7">
    <source>
        <dbReference type="Proteomes" id="UP000272474"/>
    </source>
</evidence>
<evidence type="ECO:0000256" key="3">
    <source>
        <dbReference type="ARBA" id="ARBA00022676"/>
    </source>
</evidence>
<dbReference type="InterPro" id="IPR001173">
    <property type="entry name" value="Glyco_trans_2-like"/>
</dbReference>
<gene>
    <name evidence="6" type="ORF">D7294_19470</name>
</gene>
<accession>A0A3A9YWC3</accession>
<protein>
    <submittedName>
        <fullName evidence="6">Glycosyltransferase</fullName>
    </submittedName>
</protein>
<evidence type="ECO:0000256" key="2">
    <source>
        <dbReference type="ARBA" id="ARBA00006739"/>
    </source>
</evidence>
<reference evidence="6 7" key="1">
    <citation type="journal article" date="2014" name="Int. J. Syst. Evol. Microbiol.">
        <title>Streptomyces hoynatensis sp. nov., isolated from deep marine sediment.</title>
        <authorList>
            <person name="Veyisoglu A."/>
            <person name="Sahin N."/>
        </authorList>
    </citation>
    <scope>NUCLEOTIDE SEQUENCE [LARGE SCALE GENOMIC DNA]</scope>
    <source>
        <strain evidence="6 7">KCTC 29097</strain>
    </source>
</reference>
<feature type="domain" description="Glycosyltransferase 2-like" evidence="5">
    <location>
        <begin position="8"/>
        <end position="132"/>
    </location>
</feature>
<dbReference type="Proteomes" id="UP000272474">
    <property type="component" value="Unassembled WGS sequence"/>
</dbReference>
<dbReference type="PANTHER" id="PTHR43179:SF12">
    <property type="entry name" value="GALACTOFURANOSYLTRANSFERASE GLFT2"/>
    <property type="match status" value="1"/>
</dbReference>
<dbReference type="SUPFAM" id="SSF53448">
    <property type="entry name" value="Nucleotide-diphospho-sugar transferases"/>
    <property type="match status" value="1"/>
</dbReference>
<dbReference type="OrthoDB" id="9787979at2"/>
<name>A0A3A9YWC3_9ACTN</name>
<evidence type="ECO:0000313" key="6">
    <source>
        <dbReference type="EMBL" id="RKN40089.1"/>
    </source>
</evidence>
<evidence type="ECO:0000256" key="1">
    <source>
        <dbReference type="ARBA" id="ARBA00004776"/>
    </source>
</evidence>
<dbReference type="InterPro" id="IPR029044">
    <property type="entry name" value="Nucleotide-diphossugar_trans"/>
</dbReference>
<sequence>MPGDDRISVVIITHNRKAELLRTLDRLAALPERPRVIVTDNGSTDGTARAVAERHPRVRVLSPGANLGAVGRNLAVREVRTPYTAFCDDDTWWSPGSLAGAADLLDAHQAVATVTARIVVEPGGEEDPIVEELRSSPLPRPAGLPGPVLGSFLAGATVLRTGAFRAAGGFSPRLWLGGEEELLAADLMARGWWLLFAEELSIHHAPSALRDPTRRRADGIRNTLWFTWLRRPAGPALRRTWRLLGSVPRDRASAAALLRAAAGTPWLLRERRVVPPPVEAALRLLDEAQHHSKARRYVG</sequence>
<comment type="pathway">
    <text evidence="1">Cell wall biogenesis; cell wall polysaccharide biosynthesis.</text>
</comment>
<comment type="similarity">
    <text evidence="2">Belongs to the glycosyltransferase 2 family.</text>
</comment>
<dbReference type="GO" id="GO:0016757">
    <property type="term" value="F:glycosyltransferase activity"/>
    <property type="evidence" value="ECO:0007669"/>
    <property type="project" value="UniProtKB-KW"/>
</dbReference>